<gene>
    <name evidence="3" type="ORF">WJX84_004999</name>
</gene>
<feature type="region of interest" description="Disordered" evidence="1">
    <location>
        <begin position="611"/>
        <end position="678"/>
    </location>
</feature>
<feature type="compositionally biased region" description="Polar residues" evidence="1">
    <location>
        <begin position="755"/>
        <end position="776"/>
    </location>
</feature>
<evidence type="ECO:0008006" key="5">
    <source>
        <dbReference type="Google" id="ProtNLM"/>
    </source>
</evidence>
<dbReference type="PANTHER" id="PTHR34677">
    <property type="match status" value="1"/>
</dbReference>
<dbReference type="AlphaFoldDB" id="A0AAW1TC19"/>
<feature type="region of interest" description="Disordered" evidence="1">
    <location>
        <begin position="468"/>
        <end position="582"/>
    </location>
</feature>
<feature type="transmembrane region" description="Helical" evidence="2">
    <location>
        <begin position="81"/>
        <end position="103"/>
    </location>
</feature>
<dbReference type="Proteomes" id="UP001485043">
    <property type="component" value="Unassembled WGS sequence"/>
</dbReference>
<keyword evidence="2" id="KW-0472">Membrane</keyword>
<feature type="transmembrane region" description="Helical" evidence="2">
    <location>
        <begin position="123"/>
        <end position="144"/>
    </location>
</feature>
<feature type="transmembrane region" description="Helical" evidence="2">
    <location>
        <begin position="317"/>
        <end position="337"/>
    </location>
</feature>
<feature type="compositionally biased region" description="Polar residues" evidence="1">
    <location>
        <begin position="539"/>
        <end position="552"/>
    </location>
</feature>
<sequence length="874" mass="94403">MSLLELGGQRRALAEAPAASSVDNTVRQYIVTSMGVGDIVPGRNATTNPQSVTQQASLNLANGIMNSWGAQSNLYLRLARLAFWGTIIFLGVLLLHLALAAVIRRRKGRIPGPLAFPRLEGTLLLVGLPAIAAAVAVLAAGTTADIVVCVVLVALVPVGILCGLAALLTVWLFRPRSRRAAHVLSAWQLRKEYEGWRPPRVERWLWRPILGARAPNALWMDMESPNGRFLHRYGIFFEDTRGPLHLLRFATYKQDLKTKKYYRGRIEPMPNGSFLTARGRQMPGQEYLSPFAVLLHTLKLVAYAMLCLTITSGRSYAQIIALVVLAGVHLAYLRLYSPFLRRLDQVCEMVSAAADVAIFICALVVVGKDGVSDTARERLGSAMIALICISFAVFVLGRLWALGRHFNEQARDAALLWWRPTPAQKTAHAIEAVVAQNRRCLPRLARKYGDRWMFRVLGRQLPVPIHPNALPPGFGKPKFDKAPKPVVKPKPGIKSRASQAESQRGIPASPDDVDIASRSTATSGHTATSHSTGASETTISHGPSSPSSQIQGAVSICPISEPDFDSASKAGGGAPQVSRPRRGRIATHEILTHAYQLSFADALMDGHNDILQTPTPAFPSPFETAPLPHQGAAPASPSLRRTTSADSALREALTTPSPRPGRRHSNESRRSPALPQSGGLEDFLLTRISEQPGLQDSQDSSVGSPSWAARMSGLAGSARAGVAGLLPWIRTPPDRLPVVHQQQPCSSRESRWSPGDSTPQLASHRSAPTRQGSSALSRGDSADSQHRLAPGSPASPQAALRAPFSRRFRPQLAGSRTPEQGPGNFRYDSAGVTWSSDDIASAAQRSSTSHRRNLSGIFRTASWQSMSSAASSEI</sequence>
<evidence type="ECO:0000313" key="4">
    <source>
        <dbReference type="Proteomes" id="UP001485043"/>
    </source>
</evidence>
<feature type="compositionally biased region" description="Low complexity" evidence="1">
    <location>
        <begin position="516"/>
        <end position="538"/>
    </location>
</feature>
<feature type="region of interest" description="Disordered" evidence="1">
    <location>
        <begin position="735"/>
        <end position="802"/>
    </location>
</feature>
<name>A0AAW1TC19_9CHLO</name>
<keyword evidence="2" id="KW-0812">Transmembrane</keyword>
<evidence type="ECO:0000256" key="1">
    <source>
        <dbReference type="SAM" id="MobiDB-lite"/>
    </source>
</evidence>
<feature type="transmembrane region" description="Helical" evidence="2">
    <location>
        <begin position="379"/>
        <end position="401"/>
    </location>
</feature>
<evidence type="ECO:0000313" key="3">
    <source>
        <dbReference type="EMBL" id="KAK9867372.1"/>
    </source>
</evidence>
<protein>
    <recommendedName>
        <fullName evidence="5">TRP C-terminal domain-containing protein</fullName>
    </recommendedName>
</protein>
<organism evidence="3 4">
    <name type="scientific">Apatococcus fuscideae</name>
    <dbReference type="NCBI Taxonomy" id="2026836"/>
    <lineage>
        <taxon>Eukaryota</taxon>
        <taxon>Viridiplantae</taxon>
        <taxon>Chlorophyta</taxon>
        <taxon>core chlorophytes</taxon>
        <taxon>Trebouxiophyceae</taxon>
        <taxon>Chlorellales</taxon>
        <taxon>Chlorellaceae</taxon>
        <taxon>Apatococcus</taxon>
    </lineage>
</organism>
<accession>A0AAW1TC19</accession>
<keyword evidence="2" id="KW-1133">Transmembrane helix</keyword>
<dbReference type="PANTHER" id="PTHR34677:SF3">
    <property type="entry name" value="BACTERIAL IG-LIKE DOMAIN-CONTAINING PROTEIN"/>
    <property type="match status" value="1"/>
</dbReference>
<comment type="caution">
    <text evidence="3">The sequence shown here is derived from an EMBL/GenBank/DDBJ whole genome shotgun (WGS) entry which is preliminary data.</text>
</comment>
<reference evidence="3 4" key="1">
    <citation type="journal article" date="2024" name="Nat. Commun.">
        <title>Phylogenomics reveals the evolutionary origins of lichenization in chlorophyte algae.</title>
        <authorList>
            <person name="Puginier C."/>
            <person name="Libourel C."/>
            <person name="Otte J."/>
            <person name="Skaloud P."/>
            <person name="Haon M."/>
            <person name="Grisel S."/>
            <person name="Petersen M."/>
            <person name="Berrin J.G."/>
            <person name="Delaux P.M."/>
            <person name="Dal Grande F."/>
            <person name="Keller J."/>
        </authorList>
    </citation>
    <scope>NUCLEOTIDE SEQUENCE [LARGE SCALE GENOMIC DNA]</scope>
    <source>
        <strain evidence="3 4">SAG 2523</strain>
    </source>
</reference>
<dbReference type="EMBL" id="JALJOV010000091">
    <property type="protein sequence ID" value="KAK9867372.1"/>
    <property type="molecule type" value="Genomic_DNA"/>
</dbReference>
<feature type="transmembrane region" description="Helical" evidence="2">
    <location>
        <begin position="150"/>
        <end position="173"/>
    </location>
</feature>
<keyword evidence="4" id="KW-1185">Reference proteome</keyword>
<feature type="transmembrane region" description="Helical" evidence="2">
    <location>
        <begin position="349"/>
        <end position="367"/>
    </location>
</feature>
<proteinExistence type="predicted"/>
<evidence type="ECO:0000256" key="2">
    <source>
        <dbReference type="SAM" id="Phobius"/>
    </source>
</evidence>